<proteinExistence type="predicted"/>
<evidence type="ECO:0000313" key="4">
    <source>
        <dbReference type="Proteomes" id="UP000824890"/>
    </source>
</evidence>
<evidence type="ECO:0000313" key="3">
    <source>
        <dbReference type="EMBL" id="KAH0863335.1"/>
    </source>
</evidence>
<keyword evidence="4" id="KW-1185">Reference proteome</keyword>
<feature type="region of interest" description="Disordered" evidence="1">
    <location>
        <begin position="58"/>
        <end position="113"/>
    </location>
</feature>
<feature type="signal peptide" evidence="2">
    <location>
        <begin position="1"/>
        <end position="20"/>
    </location>
</feature>
<feature type="chain" id="PRO_5046851362" evidence="2">
    <location>
        <begin position="21"/>
        <end position="119"/>
    </location>
</feature>
<gene>
    <name evidence="3" type="ORF">HID58_080546</name>
</gene>
<reference evidence="3 4" key="1">
    <citation type="submission" date="2021-05" db="EMBL/GenBank/DDBJ databases">
        <title>Genome Assembly of Synthetic Allotetraploid Brassica napus Reveals Homoeologous Exchanges between Subgenomes.</title>
        <authorList>
            <person name="Davis J.T."/>
        </authorList>
    </citation>
    <scope>NUCLEOTIDE SEQUENCE [LARGE SCALE GENOMIC DNA]</scope>
    <source>
        <strain evidence="4">cv. Da-Ae</strain>
        <tissue evidence="3">Seedling</tissue>
    </source>
</reference>
<protein>
    <submittedName>
        <fullName evidence="3">Uncharacterized protein</fullName>
    </submittedName>
</protein>
<evidence type="ECO:0000256" key="2">
    <source>
        <dbReference type="SAM" id="SignalP"/>
    </source>
</evidence>
<comment type="caution">
    <text evidence="3">The sequence shown here is derived from an EMBL/GenBank/DDBJ whole genome shotgun (WGS) entry which is preliminary data.</text>
</comment>
<feature type="compositionally biased region" description="Basic residues" evidence="1">
    <location>
        <begin position="75"/>
        <end position="100"/>
    </location>
</feature>
<accession>A0ABQ7Y577</accession>
<dbReference type="Proteomes" id="UP000824890">
    <property type="component" value="Unassembled WGS sequence"/>
</dbReference>
<keyword evidence="2" id="KW-0732">Signal</keyword>
<name>A0ABQ7Y577_BRANA</name>
<sequence>MMRWLWKFCLDTNIISQVEGLVMFTTAVVADAENQKKVWRGVSGSFKLLAGVCTRNSPKKKDRGGCVSSQIKLSNKIHQKKHKHGGKPRQKSFFQRHRRHLSDDSKRGKKTMQLQRLLI</sequence>
<dbReference type="EMBL" id="JAGKQM010000018">
    <property type="protein sequence ID" value="KAH0863335.1"/>
    <property type="molecule type" value="Genomic_DNA"/>
</dbReference>
<organism evidence="3 4">
    <name type="scientific">Brassica napus</name>
    <name type="common">Rape</name>
    <dbReference type="NCBI Taxonomy" id="3708"/>
    <lineage>
        <taxon>Eukaryota</taxon>
        <taxon>Viridiplantae</taxon>
        <taxon>Streptophyta</taxon>
        <taxon>Embryophyta</taxon>
        <taxon>Tracheophyta</taxon>
        <taxon>Spermatophyta</taxon>
        <taxon>Magnoliopsida</taxon>
        <taxon>eudicotyledons</taxon>
        <taxon>Gunneridae</taxon>
        <taxon>Pentapetalae</taxon>
        <taxon>rosids</taxon>
        <taxon>malvids</taxon>
        <taxon>Brassicales</taxon>
        <taxon>Brassicaceae</taxon>
        <taxon>Brassiceae</taxon>
        <taxon>Brassica</taxon>
    </lineage>
</organism>
<evidence type="ECO:0000256" key="1">
    <source>
        <dbReference type="SAM" id="MobiDB-lite"/>
    </source>
</evidence>